<name>A0ABN2MWX2_9PSEU</name>
<evidence type="ECO:0000256" key="3">
    <source>
        <dbReference type="ARBA" id="ARBA00022475"/>
    </source>
</evidence>
<feature type="transmembrane region" description="Helical" evidence="7">
    <location>
        <begin position="171"/>
        <end position="192"/>
    </location>
</feature>
<evidence type="ECO:0000256" key="2">
    <source>
        <dbReference type="ARBA" id="ARBA00010792"/>
    </source>
</evidence>
<reference evidence="9 10" key="1">
    <citation type="journal article" date="2019" name="Int. J. Syst. Evol. Microbiol.">
        <title>The Global Catalogue of Microorganisms (GCM) 10K type strain sequencing project: providing services to taxonomists for standard genome sequencing and annotation.</title>
        <authorList>
            <consortium name="The Broad Institute Genomics Platform"/>
            <consortium name="The Broad Institute Genome Sequencing Center for Infectious Disease"/>
            <person name="Wu L."/>
            <person name="Ma J."/>
        </authorList>
    </citation>
    <scope>NUCLEOTIDE SEQUENCE [LARGE SCALE GENOMIC DNA]</scope>
    <source>
        <strain evidence="9 10">JCM 16009</strain>
    </source>
</reference>
<dbReference type="Pfam" id="PF09335">
    <property type="entry name" value="VTT_dom"/>
    <property type="match status" value="1"/>
</dbReference>
<dbReference type="PANTHER" id="PTHR42709">
    <property type="entry name" value="ALKALINE PHOSPHATASE LIKE PROTEIN"/>
    <property type="match status" value="1"/>
</dbReference>
<feature type="transmembrane region" description="Helical" evidence="7">
    <location>
        <begin position="12"/>
        <end position="31"/>
    </location>
</feature>
<evidence type="ECO:0000256" key="7">
    <source>
        <dbReference type="SAM" id="Phobius"/>
    </source>
</evidence>
<keyword evidence="10" id="KW-1185">Reference proteome</keyword>
<keyword evidence="3" id="KW-1003">Cell membrane</keyword>
<feature type="transmembrane region" description="Helical" evidence="7">
    <location>
        <begin position="51"/>
        <end position="77"/>
    </location>
</feature>
<feature type="transmembrane region" description="Helical" evidence="7">
    <location>
        <begin position="139"/>
        <end position="159"/>
    </location>
</feature>
<dbReference type="InterPro" id="IPR032816">
    <property type="entry name" value="VTT_dom"/>
</dbReference>
<dbReference type="InterPro" id="IPR051311">
    <property type="entry name" value="DedA_domain"/>
</dbReference>
<proteinExistence type="inferred from homology"/>
<gene>
    <name evidence="9" type="ORF">GCM10009836_19960</name>
</gene>
<sequence length="213" mass="23255">MADWVFSIVDRLGAAGVGFLIFLENVVPPIPSEVILPLAGFRARTGAVDAIWVWPAATAGSVLGALVLYGLGAWLGYERLHRLAGRRWFILCSRKDLDRGLRLFERHGSAIVLLARCVPLIRSVVSVPAGLARMPLWRFTLLTALGSAVWNGVFLGLGWMLGENWERVEGYLAPVSTAMLVIAVLGVAWLVVRRLRRRASVAGAGAGRHRLRP</sequence>
<keyword evidence="4 7" id="KW-0812">Transmembrane</keyword>
<dbReference type="PANTHER" id="PTHR42709:SF6">
    <property type="entry name" value="UNDECAPRENYL PHOSPHATE TRANSPORTER A"/>
    <property type="match status" value="1"/>
</dbReference>
<feature type="domain" description="VTT" evidence="8">
    <location>
        <begin position="30"/>
        <end position="159"/>
    </location>
</feature>
<evidence type="ECO:0000256" key="4">
    <source>
        <dbReference type="ARBA" id="ARBA00022692"/>
    </source>
</evidence>
<protein>
    <submittedName>
        <fullName evidence="9">DedA family protein</fullName>
    </submittedName>
</protein>
<comment type="subcellular location">
    <subcellularLocation>
        <location evidence="1">Cell membrane</location>
        <topology evidence="1">Multi-pass membrane protein</topology>
    </subcellularLocation>
</comment>
<comment type="similarity">
    <text evidence="2">Belongs to the DedA family.</text>
</comment>
<evidence type="ECO:0000256" key="1">
    <source>
        <dbReference type="ARBA" id="ARBA00004651"/>
    </source>
</evidence>
<organism evidence="9 10">
    <name type="scientific">Pseudonocardia ailaonensis</name>
    <dbReference type="NCBI Taxonomy" id="367279"/>
    <lineage>
        <taxon>Bacteria</taxon>
        <taxon>Bacillati</taxon>
        <taxon>Actinomycetota</taxon>
        <taxon>Actinomycetes</taxon>
        <taxon>Pseudonocardiales</taxon>
        <taxon>Pseudonocardiaceae</taxon>
        <taxon>Pseudonocardia</taxon>
    </lineage>
</organism>
<dbReference type="EMBL" id="BAAAQK010000005">
    <property type="protein sequence ID" value="GAA1840628.1"/>
    <property type="molecule type" value="Genomic_DNA"/>
</dbReference>
<evidence type="ECO:0000259" key="8">
    <source>
        <dbReference type="Pfam" id="PF09335"/>
    </source>
</evidence>
<keyword evidence="5 7" id="KW-1133">Transmembrane helix</keyword>
<keyword evidence="6 7" id="KW-0472">Membrane</keyword>
<evidence type="ECO:0000256" key="5">
    <source>
        <dbReference type="ARBA" id="ARBA00022989"/>
    </source>
</evidence>
<dbReference type="Proteomes" id="UP001500449">
    <property type="component" value="Unassembled WGS sequence"/>
</dbReference>
<dbReference type="RefSeq" id="WP_344414799.1">
    <property type="nucleotide sequence ID" value="NZ_BAAAQK010000005.1"/>
</dbReference>
<accession>A0ABN2MWX2</accession>
<evidence type="ECO:0000313" key="9">
    <source>
        <dbReference type="EMBL" id="GAA1840628.1"/>
    </source>
</evidence>
<comment type="caution">
    <text evidence="9">The sequence shown here is derived from an EMBL/GenBank/DDBJ whole genome shotgun (WGS) entry which is preliminary data.</text>
</comment>
<evidence type="ECO:0000256" key="6">
    <source>
        <dbReference type="ARBA" id="ARBA00023136"/>
    </source>
</evidence>
<evidence type="ECO:0000313" key="10">
    <source>
        <dbReference type="Proteomes" id="UP001500449"/>
    </source>
</evidence>